<dbReference type="PANTHER" id="PTHR21499">
    <property type="entry name" value="ASPARTATE KINASE"/>
    <property type="match status" value="1"/>
</dbReference>
<dbReference type="InterPro" id="IPR001341">
    <property type="entry name" value="Asp_kinase"/>
</dbReference>
<comment type="pathway">
    <text evidence="4 16">Amino-acid biosynthesis; L-threonine biosynthesis; L-threonine from L-aspartate: step 1/5.</text>
</comment>
<dbReference type="SUPFAM" id="SSF55021">
    <property type="entry name" value="ACT-like"/>
    <property type="match status" value="2"/>
</dbReference>
<comment type="pathway">
    <text evidence="2 16">Amino-acid biosynthesis; L-lysine biosynthesis via DAP pathway; (S)-tetrahydrodipicolinate from L-aspartate: step 1/4.</text>
</comment>
<dbReference type="GO" id="GO:0009090">
    <property type="term" value="P:homoserine biosynthetic process"/>
    <property type="evidence" value="ECO:0007669"/>
    <property type="project" value="TreeGrafter"/>
</dbReference>
<dbReference type="AlphaFoldDB" id="A0A1W1Z1A3"/>
<dbReference type="UniPathway" id="UPA00050">
    <property type="reaction ID" value="UER00461"/>
</dbReference>
<name>A0A1W1Z1A3_9FIRM</name>
<evidence type="ECO:0000256" key="9">
    <source>
        <dbReference type="ARBA" id="ARBA00022777"/>
    </source>
</evidence>
<dbReference type="GO" id="GO:0009089">
    <property type="term" value="P:lysine biosynthetic process via diaminopimelate"/>
    <property type="evidence" value="ECO:0007669"/>
    <property type="project" value="UniProtKB-UniPathway"/>
</dbReference>
<dbReference type="FunFam" id="3.40.1160.10:FF:000002">
    <property type="entry name" value="Aspartokinase"/>
    <property type="match status" value="1"/>
</dbReference>
<evidence type="ECO:0000256" key="4">
    <source>
        <dbReference type="ARBA" id="ARBA00005139"/>
    </source>
</evidence>
<evidence type="ECO:0000256" key="5">
    <source>
        <dbReference type="ARBA" id="ARBA00010122"/>
    </source>
</evidence>
<evidence type="ECO:0000256" key="16">
    <source>
        <dbReference type="RuleBase" id="RU004249"/>
    </source>
</evidence>
<evidence type="ECO:0000313" key="18">
    <source>
        <dbReference type="EMBL" id="SMC42092.1"/>
    </source>
</evidence>
<dbReference type="PROSITE" id="PS51671">
    <property type="entry name" value="ACT"/>
    <property type="match status" value="2"/>
</dbReference>
<evidence type="ECO:0000256" key="7">
    <source>
        <dbReference type="ARBA" id="ARBA00022679"/>
    </source>
</evidence>
<keyword evidence="12" id="KW-0457">Lysine biosynthesis</keyword>
<dbReference type="CDD" id="cd04923">
    <property type="entry name" value="ACT_AK-LysC-DapG-like_2"/>
    <property type="match status" value="1"/>
</dbReference>
<dbReference type="Pfam" id="PF01842">
    <property type="entry name" value="ACT"/>
    <property type="match status" value="1"/>
</dbReference>
<keyword evidence="10 14" id="KW-0067">ATP-binding</keyword>
<evidence type="ECO:0000313" key="19">
    <source>
        <dbReference type="Proteomes" id="UP000192790"/>
    </source>
</evidence>
<dbReference type="STRING" id="1122930.SAMN02745168_0851"/>
<dbReference type="PANTHER" id="PTHR21499:SF3">
    <property type="entry name" value="ASPARTOKINASE"/>
    <property type="match status" value="1"/>
</dbReference>
<dbReference type="PIRSF" id="PIRSF000726">
    <property type="entry name" value="Asp_kin"/>
    <property type="match status" value="1"/>
</dbReference>
<dbReference type="GO" id="GO:0019877">
    <property type="term" value="P:diaminopimelate biosynthetic process"/>
    <property type="evidence" value="ECO:0007669"/>
    <property type="project" value="UniProtKB-KW"/>
</dbReference>
<keyword evidence="7 15" id="KW-0808">Transferase</keyword>
<dbReference type="NCBIfam" id="TIGR00657">
    <property type="entry name" value="asp_kinases"/>
    <property type="match status" value="1"/>
</dbReference>
<evidence type="ECO:0000256" key="3">
    <source>
        <dbReference type="ARBA" id="ARBA00004986"/>
    </source>
</evidence>
<dbReference type="NCBIfam" id="TIGR00656">
    <property type="entry name" value="asp_kin_monofn"/>
    <property type="match status" value="1"/>
</dbReference>
<dbReference type="GO" id="GO:0005524">
    <property type="term" value="F:ATP binding"/>
    <property type="evidence" value="ECO:0007669"/>
    <property type="project" value="UniProtKB-KW"/>
</dbReference>
<keyword evidence="11" id="KW-0220">Diaminopimelate biosynthesis</keyword>
<reference evidence="18 19" key="1">
    <citation type="submission" date="2017-04" db="EMBL/GenBank/DDBJ databases">
        <authorList>
            <person name="Afonso C.L."/>
            <person name="Miller P.J."/>
            <person name="Scott M.A."/>
            <person name="Spackman E."/>
            <person name="Goraichik I."/>
            <person name="Dimitrov K.M."/>
            <person name="Suarez D.L."/>
            <person name="Swayne D.E."/>
        </authorList>
    </citation>
    <scope>NUCLEOTIDE SEQUENCE [LARGE SCALE GENOMIC DNA]</scope>
    <source>
        <strain evidence="18 19">DSM 12816</strain>
    </source>
</reference>
<feature type="domain" description="ACT" evidence="17">
    <location>
        <begin position="343"/>
        <end position="404"/>
    </location>
</feature>
<dbReference type="GO" id="GO:0005829">
    <property type="term" value="C:cytosol"/>
    <property type="evidence" value="ECO:0007669"/>
    <property type="project" value="TreeGrafter"/>
</dbReference>
<keyword evidence="19" id="KW-1185">Reference proteome</keyword>
<keyword evidence="9 15" id="KW-0418">Kinase</keyword>
<keyword evidence="6 16" id="KW-0028">Amino-acid biosynthesis</keyword>
<comment type="pathway">
    <text evidence="3 16">Amino-acid biosynthesis; L-methionine biosynthesis via de novo pathway; L-homoserine from L-aspartate: step 1/3.</text>
</comment>
<comment type="similarity">
    <text evidence="5 15">Belongs to the aspartokinase family.</text>
</comment>
<dbReference type="EMBL" id="FWXW01000001">
    <property type="protein sequence ID" value="SMC42092.1"/>
    <property type="molecule type" value="Genomic_DNA"/>
</dbReference>
<feature type="binding site" evidence="14">
    <location>
        <position position="184"/>
    </location>
    <ligand>
        <name>ATP</name>
        <dbReference type="ChEBI" id="CHEBI:30616"/>
    </ligand>
</feature>
<feature type="domain" description="ACT" evidence="17">
    <location>
        <begin position="263"/>
        <end position="337"/>
    </location>
</feature>
<dbReference type="CDD" id="cd04261">
    <property type="entry name" value="AAK_AKii-LysC-BS"/>
    <property type="match status" value="1"/>
</dbReference>
<dbReference type="Gene3D" id="3.40.1160.10">
    <property type="entry name" value="Acetylglutamate kinase-like"/>
    <property type="match status" value="1"/>
</dbReference>
<dbReference type="InterPro" id="IPR054352">
    <property type="entry name" value="ACT_Aspartokinase"/>
</dbReference>
<organism evidence="18 19">
    <name type="scientific">Papillibacter cinnamivorans DSM 12816</name>
    <dbReference type="NCBI Taxonomy" id="1122930"/>
    <lineage>
        <taxon>Bacteria</taxon>
        <taxon>Bacillati</taxon>
        <taxon>Bacillota</taxon>
        <taxon>Clostridia</taxon>
        <taxon>Eubacteriales</taxon>
        <taxon>Oscillospiraceae</taxon>
        <taxon>Papillibacter</taxon>
    </lineage>
</organism>
<evidence type="ECO:0000256" key="12">
    <source>
        <dbReference type="ARBA" id="ARBA00023154"/>
    </source>
</evidence>
<keyword evidence="8 14" id="KW-0547">Nucleotide-binding</keyword>
<evidence type="ECO:0000256" key="6">
    <source>
        <dbReference type="ARBA" id="ARBA00022605"/>
    </source>
</evidence>
<evidence type="ECO:0000259" key="17">
    <source>
        <dbReference type="PROSITE" id="PS51671"/>
    </source>
</evidence>
<dbReference type="OrthoDB" id="9799110at2"/>
<dbReference type="GO" id="GO:0009088">
    <property type="term" value="P:threonine biosynthetic process"/>
    <property type="evidence" value="ECO:0007669"/>
    <property type="project" value="UniProtKB-UniPathway"/>
</dbReference>
<comment type="function">
    <text evidence="1">Catalyzes the phosphorylation of the beta-carboxyl group of aspartic acid with ATP to yield 4-phospho-L-aspartate, which is involved in the branched biosynthetic pathway leading to the biosynthesis of amino acids threonine, isoleucine and methionine.</text>
</comment>
<dbReference type="Pfam" id="PF22468">
    <property type="entry name" value="ACT_9"/>
    <property type="match status" value="1"/>
</dbReference>
<evidence type="ECO:0000256" key="2">
    <source>
        <dbReference type="ARBA" id="ARBA00004766"/>
    </source>
</evidence>
<dbReference type="GO" id="GO:0004072">
    <property type="term" value="F:aspartate kinase activity"/>
    <property type="evidence" value="ECO:0007669"/>
    <property type="project" value="UniProtKB-EC"/>
</dbReference>
<evidence type="ECO:0000256" key="15">
    <source>
        <dbReference type="RuleBase" id="RU003448"/>
    </source>
</evidence>
<feature type="binding site" evidence="14">
    <location>
        <begin position="173"/>
        <end position="174"/>
    </location>
    <ligand>
        <name>ATP</name>
        <dbReference type="ChEBI" id="CHEBI:30616"/>
    </ligand>
</feature>
<dbReference type="SUPFAM" id="SSF53633">
    <property type="entry name" value="Carbamate kinase-like"/>
    <property type="match status" value="1"/>
</dbReference>
<dbReference type="PROSITE" id="PS00324">
    <property type="entry name" value="ASPARTOKINASE"/>
    <property type="match status" value="1"/>
</dbReference>
<evidence type="ECO:0000256" key="11">
    <source>
        <dbReference type="ARBA" id="ARBA00022915"/>
    </source>
</evidence>
<sequence length="404" mass="43766">MGLVVQKFGGTSVKDADRIKHVAQIITDTYKKGNSVVVVLSAQGDTTDDLIDKAREINPNGSKREMDMLLSTGEQISIALCAMAIEKLGYPVISLTGWQAGFKTSSAYSDARIKKIDPERIQAELDRKNIVIVAGFQGLNKYDDVTTLGRGGSDTSAVALAAAFHADLCQIYTDVDGVFTADPRIVSEAQKLDEITYDEMLELATLGAQVLHNRSVELAKRYNVNLEVVSSFSGKPGTKVREVVKLEKTNVSGIAKDQNIARLALVGLRDEPGVAFKVFSLLAKNKVNVDIILQSIGRDETKDISFTVSRTCLETAEKILNEHREAIGFKNIMVSDKIAKISIVGAGMVNNPGVAATMFEALSDAGINIQMISTSEIKVSVLIDEKDAVRAVQVIHGKFFNGEK</sequence>
<feature type="binding site" evidence="14">
    <location>
        <position position="74"/>
    </location>
    <ligand>
        <name>substrate</name>
    </ligand>
</feature>
<dbReference type="InterPro" id="IPR036393">
    <property type="entry name" value="AceGlu_kinase-like_sf"/>
</dbReference>
<dbReference type="UniPathway" id="UPA00051">
    <property type="reaction ID" value="UER00462"/>
</dbReference>
<dbReference type="NCBIfam" id="NF005154">
    <property type="entry name" value="PRK06635.1-2"/>
    <property type="match status" value="1"/>
</dbReference>
<proteinExistence type="inferred from homology"/>
<dbReference type="CDD" id="cd04913">
    <property type="entry name" value="ACT_AKii-LysC-BS-like_1"/>
    <property type="match status" value="1"/>
</dbReference>
<dbReference type="InterPro" id="IPR041740">
    <property type="entry name" value="AKii-LysC-BS"/>
</dbReference>
<dbReference type="InterPro" id="IPR001048">
    <property type="entry name" value="Asp/Glu/Uridylate_kinase"/>
</dbReference>
<dbReference type="Proteomes" id="UP000192790">
    <property type="component" value="Unassembled WGS sequence"/>
</dbReference>
<dbReference type="EC" id="2.7.2.4" evidence="15"/>
<evidence type="ECO:0000256" key="1">
    <source>
        <dbReference type="ARBA" id="ARBA00003121"/>
    </source>
</evidence>
<evidence type="ECO:0000256" key="8">
    <source>
        <dbReference type="ARBA" id="ARBA00022741"/>
    </source>
</evidence>
<comment type="catalytic activity">
    <reaction evidence="13 15">
        <text>L-aspartate + ATP = 4-phospho-L-aspartate + ADP</text>
        <dbReference type="Rhea" id="RHEA:23776"/>
        <dbReference type="ChEBI" id="CHEBI:29991"/>
        <dbReference type="ChEBI" id="CHEBI:30616"/>
        <dbReference type="ChEBI" id="CHEBI:57535"/>
        <dbReference type="ChEBI" id="CHEBI:456216"/>
        <dbReference type="EC" id="2.7.2.4"/>
    </reaction>
</comment>
<feature type="binding site" evidence="14">
    <location>
        <begin position="7"/>
        <end position="10"/>
    </location>
    <ligand>
        <name>ATP</name>
        <dbReference type="ChEBI" id="CHEBI:30616"/>
    </ligand>
</feature>
<dbReference type="InterPro" id="IPR002912">
    <property type="entry name" value="ACT_dom"/>
</dbReference>
<evidence type="ECO:0000256" key="10">
    <source>
        <dbReference type="ARBA" id="ARBA00022840"/>
    </source>
</evidence>
<dbReference type="Pfam" id="PF00696">
    <property type="entry name" value="AA_kinase"/>
    <property type="match status" value="1"/>
</dbReference>
<dbReference type="UniPathway" id="UPA00034">
    <property type="reaction ID" value="UER00015"/>
</dbReference>
<evidence type="ECO:0000256" key="13">
    <source>
        <dbReference type="ARBA" id="ARBA00047872"/>
    </source>
</evidence>
<evidence type="ECO:0000256" key="14">
    <source>
        <dbReference type="PIRSR" id="PIRSR000726-1"/>
    </source>
</evidence>
<dbReference type="Gene3D" id="3.30.2130.10">
    <property type="entry name" value="VC0802-like"/>
    <property type="match status" value="1"/>
</dbReference>
<dbReference type="InterPro" id="IPR005260">
    <property type="entry name" value="Asp_kin_monofn"/>
</dbReference>
<dbReference type="InterPro" id="IPR045865">
    <property type="entry name" value="ACT-like_dom_sf"/>
</dbReference>
<dbReference type="RefSeq" id="WP_084233452.1">
    <property type="nucleotide sequence ID" value="NZ_FWXW01000001.1"/>
</dbReference>
<protein>
    <recommendedName>
        <fullName evidence="15">Aspartokinase</fullName>
        <ecNumber evidence="15">2.7.2.4</ecNumber>
    </recommendedName>
</protein>
<gene>
    <name evidence="18" type="ORF">SAMN02745168_0851</name>
</gene>
<dbReference type="NCBIfam" id="NF005155">
    <property type="entry name" value="PRK06635.1-4"/>
    <property type="match status" value="1"/>
</dbReference>
<accession>A0A1W1Z1A3</accession>
<feature type="binding site" evidence="14">
    <location>
        <position position="47"/>
    </location>
    <ligand>
        <name>substrate</name>
    </ligand>
</feature>
<dbReference type="FunFam" id="3.30.2130.10:FF:000002">
    <property type="entry name" value="Aspartokinase"/>
    <property type="match status" value="1"/>
</dbReference>
<dbReference type="InterPro" id="IPR018042">
    <property type="entry name" value="Aspartate_kinase_CS"/>
</dbReference>